<dbReference type="InterPro" id="IPR044751">
    <property type="entry name" value="Ion_transp-like_CBS"/>
</dbReference>
<evidence type="ECO:0000259" key="13">
    <source>
        <dbReference type="PROSITE" id="PS51846"/>
    </source>
</evidence>
<dbReference type="Pfam" id="PF00571">
    <property type="entry name" value="CBS"/>
    <property type="match status" value="2"/>
</dbReference>
<feature type="transmembrane region" description="Helical" evidence="11">
    <location>
        <begin position="140"/>
        <end position="159"/>
    </location>
</feature>
<gene>
    <name evidence="14" type="ORF">QR695_06110</name>
</gene>
<proteinExistence type="inferred from homology"/>
<feature type="transmembrane region" description="Helical" evidence="11">
    <location>
        <begin position="60"/>
        <end position="79"/>
    </location>
</feature>
<keyword evidence="8 10" id="KW-0472">Membrane</keyword>
<keyword evidence="3" id="KW-1003">Cell membrane</keyword>
<feature type="domain" description="CNNM transmembrane" evidence="13">
    <location>
        <begin position="1"/>
        <end position="203"/>
    </location>
</feature>
<evidence type="ECO:0000256" key="11">
    <source>
        <dbReference type="SAM" id="Phobius"/>
    </source>
</evidence>
<keyword evidence="7 9" id="KW-0129">CBS domain</keyword>
<evidence type="ECO:0000256" key="5">
    <source>
        <dbReference type="ARBA" id="ARBA00022737"/>
    </source>
</evidence>
<name>A0ABT7MN06_9BACL</name>
<evidence type="ECO:0000256" key="3">
    <source>
        <dbReference type="ARBA" id="ARBA00022475"/>
    </source>
</evidence>
<comment type="subcellular location">
    <subcellularLocation>
        <location evidence="1">Cell membrane</location>
        <topology evidence="1">Multi-pass membrane protein</topology>
    </subcellularLocation>
</comment>
<dbReference type="InterPro" id="IPR002550">
    <property type="entry name" value="CNNM"/>
</dbReference>
<feature type="transmembrane region" description="Helical" evidence="11">
    <location>
        <begin position="99"/>
        <end position="120"/>
    </location>
</feature>
<feature type="domain" description="CBS" evidence="12">
    <location>
        <begin position="222"/>
        <end position="284"/>
    </location>
</feature>
<dbReference type="SUPFAM" id="SSF54631">
    <property type="entry name" value="CBS-domain pair"/>
    <property type="match status" value="1"/>
</dbReference>
<dbReference type="Gene3D" id="3.10.580.10">
    <property type="entry name" value="CBS-domain"/>
    <property type="match status" value="1"/>
</dbReference>
<dbReference type="PROSITE" id="PS51371">
    <property type="entry name" value="CBS"/>
    <property type="match status" value="2"/>
</dbReference>
<dbReference type="PROSITE" id="PS51846">
    <property type="entry name" value="CNNM"/>
    <property type="match status" value="1"/>
</dbReference>
<dbReference type="SUPFAM" id="SSF56176">
    <property type="entry name" value="FAD-binding/transporter-associated domain-like"/>
    <property type="match status" value="1"/>
</dbReference>
<evidence type="ECO:0000256" key="9">
    <source>
        <dbReference type="PROSITE-ProRule" id="PRU00703"/>
    </source>
</evidence>
<dbReference type="SMART" id="SM00116">
    <property type="entry name" value="CBS"/>
    <property type="match status" value="2"/>
</dbReference>
<dbReference type="InterPro" id="IPR005170">
    <property type="entry name" value="Transptr-assoc_dom"/>
</dbReference>
<comment type="caution">
    <text evidence="14">The sequence shown here is derived from an EMBL/GenBank/DDBJ whole genome shotgun (WGS) entry which is preliminary data.</text>
</comment>
<keyword evidence="4 10" id="KW-0812">Transmembrane</keyword>
<dbReference type="InterPro" id="IPR046342">
    <property type="entry name" value="CBS_dom_sf"/>
</dbReference>
<dbReference type="PANTHER" id="PTHR43099">
    <property type="entry name" value="UPF0053 PROTEIN YRKA"/>
    <property type="match status" value="1"/>
</dbReference>
<dbReference type="Pfam" id="PF03471">
    <property type="entry name" value="CorC_HlyC"/>
    <property type="match status" value="1"/>
</dbReference>
<dbReference type="SMART" id="SM01091">
    <property type="entry name" value="CorC_HlyC"/>
    <property type="match status" value="1"/>
</dbReference>
<dbReference type="InterPro" id="IPR036318">
    <property type="entry name" value="FAD-bd_PCMH-like_sf"/>
</dbReference>
<dbReference type="InterPro" id="IPR000644">
    <property type="entry name" value="CBS_dom"/>
</dbReference>
<protein>
    <submittedName>
        <fullName evidence="14">Hemolysin family protein</fullName>
    </submittedName>
</protein>
<dbReference type="PANTHER" id="PTHR43099:SF2">
    <property type="entry name" value="UPF0053 PROTEIN YRKA"/>
    <property type="match status" value="1"/>
</dbReference>
<feature type="transmembrane region" description="Helical" evidence="11">
    <location>
        <begin position="6"/>
        <end position="30"/>
    </location>
</feature>
<dbReference type="Proteomes" id="UP001230807">
    <property type="component" value="Unassembled WGS sequence"/>
</dbReference>
<dbReference type="CDD" id="cd04590">
    <property type="entry name" value="CBS_pair_CorC_HlyC_assoc"/>
    <property type="match status" value="1"/>
</dbReference>
<evidence type="ECO:0000313" key="14">
    <source>
        <dbReference type="EMBL" id="MDL5376579.1"/>
    </source>
</evidence>
<reference evidence="14 15" key="1">
    <citation type="submission" date="2023-06" db="EMBL/GenBank/DDBJ databases">
        <title>Influencing factors and mechanism of Cr(VI) reduction by facultative anaerobic Exiguobacterium sp. PY14.</title>
        <authorList>
            <person name="Zou L."/>
        </authorList>
    </citation>
    <scope>NUCLEOTIDE SEQUENCE [LARGE SCALE GENOMIC DNA]</scope>
    <source>
        <strain evidence="14 15">PY14</strain>
    </source>
</reference>
<dbReference type="EMBL" id="JASWER010000003">
    <property type="protein sequence ID" value="MDL5376579.1"/>
    <property type="molecule type" value="Genomic_DNA"/>
</dbReference>
<evidence type="ECO:0000256" key="10">
    <source>
        <dbReference type="PROSITE-ProRule" id="PRU01193"/>
    </source>
</evidence>
<comment type="similarity">
    <text evidence="2">Belongs to the UPF0053 family.</text>
</comment>
<dbReference type="InterPro" id="IPR051676">
    <property type="entry name" value="UPF0053_domain"/>
</dbReference>
<evidence type="ECO:0000256" key="2">
    <source>
        <dbReference type="ARBA" id="ARBA00006337"/>
    </source>
</evidence>
<keyword evidence="15" id="KW-1185">Reference proteome</keyword>
<keyword evidence="5" id="KW-0677">Repeat</keyword>
<keyword evidence="6 10" id="KW-1133">Transmembrane helix</keyword>
<evidence type="ECO:0000256" key="7">
    <source>
        <dbReference type="ARBA" id="ARBA00023122"/>
    </source>
</evidence>
<feature type="domain" description="CBS" evidence="12">
    <location>
        <begin position="287"/>
        <end position="344"/>
    </location>
</feature>
<evidence type="ECO:0000256" key="4">
    <source>
        <dbReference type="ARBA" id="ARBA00022692"/>
    </source>
</evidence>
<evidence type="ECO:0000259" key="12">
    <source>
        <dbReference type="PROSITE" id="PS51371"/>
    </source>
</evidence>
<evidence type="ECO:0000256" key="8">
    <source>
        <dbReference type="ARBA" id="ARBA00023136"/>
    </source>
</evidence>
<evidence type="ECO:0000256" key="6">
    <source>
        <dbReference type="ARBA" id="ARBA00022989"/>
    </source>
</evidence>
<organism evidence="14 15">
    <name type="scientific">Exiguobacterium mexicanum</name>
    <dbReference type="NCBI Taxonomy" id="340146"/>
    <lineage>
        <taxon>Bacteria</taxon>
        <taxon>Bacillati</taxon>
        <taxon>Bacillota</taxon>
        <taxon>Bacilli</taxon>
        <taxon>Bacillales</taxon>
        <taxon>Bacillales Family XII. Incertae Sedis</taxon>
        <taxon>Exiguobacterium</taxon>
    </lineage>
</organism>
<evidence type="ECO:0000256" key="1">
    <source>
        <dbReference type="ARBA" id="ARBA00004651"/>
    </source>
</evidence>
<sequence>MEGPIWVLLLLVALLIALTAFFVGSEFAVVKVRMSRLDQLVAEGNKSAILAKKVASDLDYYLSACQLGITVTALGLGFLGEPSVVRLLTPLFNEFDIPASLASIISFAVAFAIVTFLHVVIGELAPKTLAIQYAERMTLIFARPLFWFGRIMFPFIWLLNGSARMLLGLFGVKPAGHEQAHSEEELKIIMAQSFQSGEINQTELAMMQNIFSFDQHVTKDVMVPRTKVEAIDIEATRAEVLETFADSQYTRYPITEDGDKDNLIGYINVKEVLMGLAVSPSINLSTYVKELPVVHEMTPLEDTLKQMREARTHIAIVLDEYGGTAGLITLEDLLEEIVGEIRDEFDEDEVDPIHTVDDTTYEIDTRVLLEELEERFGITFERSEGIDTLGGWLQVHRETHEVGDTLEFDRYVLTVIEMTENHVERVRLALRETASEDTDES</sequence>
<dbReference type="Pfam" id="PF01595">
    <property type="entry name" value="CNNM"/>
    <property type="match status" value="1"/>
</dbReference>
<accession>A0ABT7MN06</accession>
<evidence type="ECO:0000313" key="15">
    <source>
        <dbReference type="Proteomes" id="UP001230807"/>
    </source>
</evidence>
<dbReference type="InterPro" id="IPR016169">
    <property type="entry name" value="FAD-bd_PCMH_sub2"/>
</dbReference>
<dbReference type="Gene3D" id="3.30.465.10">
    <property type="match status" value="1"/>
</dbReference>